<dbReference type="InterPro" id="IPR025345">
    <property type="entry name" value="DUF4249"/>
</dbReference>
<sequence>MKFIVIAFLLFFTSCITTLLFEEDAYVPTPVVGCLFHPDSTWKLHLSLSEPLSNSTRRIVDIDSSYWITDAEVNIFENGEFYTQLEYSEKGYYRSPKKPSPGKTYRLKIETKDFGTIEAEDQVPLPPDMEYHGKTKITDEYGNEVDAYHVEIIDPKGQENHYFILFETFSTGISVVDSSEYSYYENYYTNLLEEDILDTFELDYRLYISDKGMDGETLSLHFSGGNFAVSRADQKYFYVGSASSHYINYHKALAELRKDMIYVAEKPRMYTNIQGGGGIFAAYNFNN</sequence>
<accession>A0ABP9CZR7</accession>
<organism evidence="1 2">
    <name type="scientific">Algivirga pacifica</name>
    <dbReference type="NCBI Taxonomy" id="1162670"/>
    <lineage>
        <taxon>Bacteria</taxon>
        <taxon>Pseudomonadati</taxon>
        <taxon>Bacteroidota</taxon>
        <taxon>Cytophagia</taxon>
        <taxon>Cytophagales</taxon>
        <taxon>Flammeovirgaceae</taxon>
        <taxon>Algivirga</taxon>
    </lineage>
</organism>
<dbReference type="Proteomes" id="UP001500298">
    <property type="component" value="Unassembled WGS sequence"/>
</dbReference>
<evidence type="ECO:0000313" key="2">
    <source>
        <dbReference type="Proteomes" id="UP001500298"/>
    </source>
</evidence>
<evidence type="ECO:0008006" key="3">
    <source>
        <dbReference type="Google" id="ProtNLM"/>
    </source>
</evidence>
<dbReference type="RefSeq" id="WP_345368529.1">
    <property type="nucleotide sequence ID" value="NZ_BAABJX010000004.1"/>
</dbReference>
<dbReference type="PROSITE" id="PS51257">
    <property type="entry name" value="PROKAR_LIPOPROTEIN"/>
    <property type="match status" value="1"/>
</dbReference>
<proteinExistence type="predicted"/>
<comment type="caution">
    <text evidence="1">The sequence shown here is derived from an EMBL/GenBank/DDBJ whole genome shotgun (WGS) entry which is preliminary data.</text>
</comment>
<gene>
    <name evidence="1" type="ORF">GCM10023331_01830</name>
</gene>
<keyword evidence="2" id="KW-1185">Reference proteome</keyword>
<reference evidence="2" key="1">
    <citation type="journal article" date="2019" name="Int. J. Syst. Evol. Microbiol.">
        <title>The Global Catalogue of Microorganisms (GCM) 10K type strain sequencing project: providing services to taxonomists for standard genome sequencing and annotation.</title>
        <authorList>
            <consortium name="The Broad Institute Genomics Platform"/>
            <consortium name="The Broad Institute Genome Sequencing Center for Infectious Disease"/>
            <person name="Wu L."/>
            <person name="Ma J."/>
        </authorList>
    </citation>
    <scope>NUCLEOTIDE SEQUENCE [LARGE SCALE GENOMIC DNA]</scope>
    <source>
        <strain evidence="2">JCM 18326</strain>
    </source>
</reference>
<name>A0ABP9CZR7_9BACT</name>
<evidence type="ECO:0000313" key="1">
    <source>
        <dbReference type="EMBL" id="GAA4821129.1"/>
    </source>
</evidence>
<dbReference type="EMBL" id="BAABJX010000004">
    <property type="protein sequence ID" value="GAA4821129.1"/>
    <property type="molecule type" value="Genomic_DNA"/>
</dbReference>
<dbReference type="Pfam" id="PF14054">
    <property type="entry name" value="DUF4249"/>
    <property type="match status" value="1"/>
</dbReference>
<protein>
    <recommendedName>
        <fullName evidence="3">DUF4249 domain-containing protein</fullName>
    </recommendedName>
</protein>